<evidence type="ECO:0000313" key="4">
    <source>
        <dbReference type="EnsemblFungi" id="PTTG_04712-t43_1-p1"/>
    </source>
</evidence>
<feature type="chain" id="PRO_5008109849" description="Secreted protein" evidence="2">
    <location>
        <begin position="21"/>
        <end position="217"/>
    </location>
</feature>
<feature type="region of interest" description="Disordered" evidence="1">
    <location>
        <begin position="47"/>
        <end position="90"/>
    </location>
</feature>
<organism evidence="3">
    <name type="scientific">Puccinia triticina (isolate 1-1 / race 1 (BBBD))</name>
    <name type="common">Brown leaf rust fungus</name>
    <dbReference type="NCBI Taxonomy" id="630390"/>
    <lineage>
        <taxon>Eukaryota</taxon>
        <taxon>Fungi</taxon>
        <taxon>Dikarya</taxon>
        <taxon>Basidiomycota</taxon>
        <taxon>Pucciniomycotina</taxon>
        <taxon>Pucciniomycetes</taxon>
        <taxon>Pucciniales</taxon>
        <taxon>Pucciniaceae</taxon>
        <taxon>Puccinia</taxon>
    </lineage>
</organism>
<feature type="signal peptide" evidence="2">
    <location>
        <begin position="1"/>
        <end position="20"/>
    </location>
</feature>
<feature type="compositionally biased region" description="Basic residues" evidence="1">
    <location>
        <begin position="68"/>
        <end position="79"/>
    </location>
</feature>
<reference evidence="3" key="1">
    <citation type="submission" date="2009-11" db="EMBL/GenBank/DDBJ databases">
        <authorList>
            <consortium name="The Broad Institute Genome Sequencing Platform"/>
            <person name="Ward D."/>
            <person name="Feldgarden M."/>
            <person name="Earl A."/>
            <person name="Young S.K."/>
            <person name="Zeng Q."/>
            <person name="Koehrsen M."/>
            <person name="Alvarado L."/>
            <person name="Berlin A."/>
            <person name="Bochicchio J."/>
            <person name="Borenstein D."/>
            <person name="Chapman S.B."/>
            <person name="Chen Z."/>
            <person name="Engels R."/>
            <person name="Freedman E."/>
            <person name="Gellesch M."/>
            <person name="Goldberg J."/>
            <person name="Griggs A."/>
            <person name="Gujja S."/>
            <person name="Heilman E."/>
            <person name="Heiman D."/>
            <person name="Hepburn T."/>
            <person name="Howarth C."/>
            <person name="Jen D."/>
            <person name="Larson L."/>
            <person name="Lewis B."/>
            <person name="Mehta T."/>
            <person name="Park D."/>
            <person name="Pearson M."/>
            <person name="Roberts A."/>
            <person name="Saif S."/>
            <person name="Shea T."/>
            <person name="Shenoy N."/>
            <person name="Sisk P."/>
            <person name="Stolte C."/>
            <person name="Sykes S."/>
            <person name="Thomson T."/>
            <person name="Walk T."/>
            <person name="White J."/>
            <person name="Yandava C."/>
            <person name="Izard J."/>
            <person name="Baranova O.V."/>
            <person name="Blanton J.M."/>
            <person name="Tanner A.C."/>
            <person name="Dewhirst F.E."/>
            <person name="Haas B."/>
            <person name="Nusbaum C."/>
            <person name="Birren B."/>
        </authorList>
    </citation>
    <scope>NUCLEOTIDE SEQUENCE [LARGE SCALE GENOMIC DNA]</scope>
    <source>
        <strain evidence="3">1-1 BBBD Race 1</strain>
    </source>
</reference>
<accession>A0A180GEV9</accession>
<gene>
    <name evidence="3" type="ORF">PTTG_04712</name>
</gene>
<reference evidence="3" key="2">
    <citation type="submission" date="2016-05" db="EMBL/GenBank/DDBJ databases">
        <title>Comparative analysis highlights variable genome content of wheat rusts and divergence of the mating loci.</title>
        <authorList>
            <person name="Cuomo C.A."/>
            <person name="Bakkeren G."/>
            <person name="Szabo L."/>
            <person name="Khalil H."/>
            <person name="Joly D."/>
            <person name="Goldberg J."/>
            <person name="Young S."/>
            <person name="Zeng Q."/>
            <person name="Fellers J."/>
        </authorList>
    </citation>
    <scope>NUCLEOTIDE SEQUENCE [LARGE SCALE GENOMIC DNA]</scope>
    <source>
        <strain evidence="3">1-1 BBBD Race 1</strain>
    </source>
</reference>
<keyword evidence="2" id="KW-0732">Signal</keyword>
<evidence type="ECO:0008006" key="6">
    <source>
        <dbReference type="Google" id="ProtNLM"/>
    </source>
</evidence>
<evidence type="ECO:0000256" key="2">
    <source>
        <dbReference type="SAM" id="SignalP"/>
    </source>
</evidence>
<dbReference type="VEuPathDB" id="FungiDB:PTTG_04712"/>
<name>A0A180GEV9_PUCT1</name>
<reference evidence="4 5" key="3">
    <citation type="journal article" date="2017" name="G3 (Bethesda)">
        <title>Comparative analysis highlights variable genome content of wheat rusts and divergence of the mating loci.</title>
        <authorList>
            <person name="Cuomo C.A."/>
            <person name="Bakkeren G."/>
            <person name="Khalil H.B."/>
            <person name="Panwar V."/>
            <person name="Joly D."/>
            <person name="Linning R."/>
            <person name="Sakthikumar S."/>
            <person name="Song X."/>
            <person name="Adiconis X."/>
            <person name="Fan L."/>
            <person name="Goldberg J.M."/>
            <person name="Levin J.Z."/>
            <person name="Young S."/>
            <person name="Zeng Q."/>
            <person name="Anikster Y."/>
            <person name="Bruce M."/>
            <person name="Wang M."/>
            <person name="Yin C."/>
            <person name="McCallum B."/>
            <person name="Szabo L.J."/>
            <person name="Hulbert S."/>
            <person name="Chen X."/>
            <person name="Fellers J.P."/>
        </authorList>
    </citation>
    <scope>NUCLEOTIDE SEQUENCE</scope>
    <source>
        <strain evidence="4">isolate 1-1 / race 1 (BBBD)</strain>
        <strain evidence="5">Isolate 1-1 / race 1 (BBBD)</strain>
    </source>
</reference>
<dbReference type="OrthoDB" id="2499360at2759"/>
<evidence type="ECO:0000313" key="3">
    <source>
        <dbReference type="EMBL" id="OAV91195.1"/>
    </source>
</evidence>
<dbReference type="Proteomes" id="UP000005240">
    <property type="component" value="Unassembled WGS sequence"/>
</dbReference>
<keyword evidence="5" id="KW-1185">Reference proteome</keyword>
<protein>
    <recommendedName>
        <fullName evidence="6">Secreted protein</fullName>
    </recommendedName>
</protein>
<reference evidence="4" key="4">
    <citation type="submission" date="2025-05" db="UniProtKB">
        <authorList>
            <consortium name="EnsemblFungi"/>
        </authorList>
    </citation>
    <scope>IDENTIFICATION</scope>
    <source>
        <strain evidence="4">isolate 1-1 / race 1 (BBBD)</strain>
    </source>
</reference>
<dbReference type="AlphaFoldDB" id="A0A180GEV9"/>
<proteinExistence type="predicted"/>
<dbReference type="EMBL" id="ADAS02000085">
    <property type="protein sequence ID" value="OAV91195.1"/>
    <property type="molecule type" value="Genomic_DNA"/>
</dbReference>
<dbReference type="EnsemblFungi" id="PTTG_04712-t43_1">
    <property type="protein sequence ID" value="PTTG_04712-t43_1-p1"/>
    <property type="gene ID" value="PTTG_04712"/>
</dbReference>
<evidence type="ECO:0000313" key="5">
    <source>
        <dbReference type="Proteomes" id="UP000005240"/>
    </source>
</evidence>
<evidence type="ECO:0000256" key="1">
    <source>
        <dbReference type="SAM" id="MobiDB-lite"/>
    </source>
</evidence>
<sequence>MKSATSLIFLAAVYVSAVMATNHTTCYNYFLNKDKCVSAAASPNTRCPAPTKSHDAPVKQFVLDPKKGKGKKGKKGKKDRRYDNPKPSFSIDGGDGICGHYDTSTEIGVCLWSGAEQNNPTVETAGWLNGLKTSNCGKRVYIQRKGRPDTVQYAKVLDGCSFDETSSWPGCFEIAITTKLFELFRPTKKERDAGYILGGFTWDFDAQNGTSLTQSPV</sequence>